<comment type="subcellular location">
    <subcellularLocation>
        <location evidence="1">Mitochondrion inner membrane</location>
        <topology evidence="1">Multi-pass membrane protein</topology>
    </subcellularLocation>
</comment>
<dbReference type="Pfam" id="PF00119">
    <property type="entry name" value="ATP-synt_A"/>
    <property type="match status" value="1"/>
</dbReference>
<organism evidence="14">
    <name type="scientific">Rhizoctonia solani</name>
    <dbReference type="NCBI Taxonomy" id="456999"/>
    <lineage>
        <taxon>Eukaryota</taxon>
        <taxon>Fungi</taxon>
        <taxon>Dikarya</taxon>
        <taxon>Basidiomycota</taxon>
        <taxon>Agaricomycotina</taxon>
        <taxon>Agaricomycetes</taxon>
        <taxon>Cantharellales</taxon>
        <taxon>Ceratobasidiaceae</taxon>
        <taxon>Rhizoctonia</taxon>
    </lineage>
</organism>
<dbReference type="AlphaFoldDB" id="A0A8E8GQY0"/>
<dbReference type="NCBIfam" id="TIGR01131">
    <property type="entry name" value="ATP_synt_6_or_A"/>
    <property type="match status" value="1"/>
</dbReference>
<feature type="transmembrane region" description="Helical" evidence="13">
    <location>
        <begin position="92"/>
        <end position="111"/>
    </location>
</feature>
<evidence type="ECO:0000256" key="9">
    <source>
        <dbReference type="ARBA" id="ARBA00023065"/>
    </source>
</evidence>
<keyword evidence="8 13" id="KW-1133">Transmembrane helix</keyword>
<dbReference type="InterPro" id="IPR000568">
    <property type="entry name" value="ATP_synth_F0_asu"/>
</dbReference>
<keyword evidence="10 13" id="KW-0472">Membrane</keyword>
<dbReference type="GO" id="GO:0005743">
    <property type="term" value="C:mitochondrial inner membrane"/>
    <property type="evidence" value="ECO:0007669"/>
    <property type="project" value="UniProtKB-SubCell"/>
</dbReference>
<feature type="transmembrane region" description="Helical" evidence="13">
    <location>
        <begin position="211"/>
        <end position="230"/>
    </location>
</feature>
<evidence type="ECO:0000256" key="13">
    <source>
        <dbReference type="SAM" id="Phobius"/>
    </source>
</evidence>
<evidence type="ECO:0000256" key="1">
    <source>
        <dbReference type="ARBA" id="ARBA00004448"/>
    </source>
</evidence>
<keyword evidence="14" id="KW-0496">Mitochondrion</keyword>
<dbReference type="InterPro" id="IPR045083">
    <property type="entry name" value="ATP_synth_F0_asu_bact/mt"/>
</dbReference>
<keyword evidence="9" id="KW-0406">Ion transport</keyword>
<keyword evidence="11" id="KW-0066">ATP synthesis</keyword>
<dbReference type="FunFam" id="1.20.120.220:FF:000003">
    <property type="entry name" value="ATP synthase subunit a"/>
    <property type="match status" value="1"/>
</dbReference>
<dbReference type="PANTHER" id="PTHR11410">
    <property type="entry name" value="ATP SYNTHASE SUBUNIT A"/>
    <property type="match status" value="1"/>
</dbReference>
<evidence type="ECO:0000256" key="3">
    <source>
        <dbReference type="ARBA" id="ARBA00021312"/>
    </source>
</evidence>
<evidence type="ECO:0000256" key="11">
    <source>
        <dbReference type="ARBA" id="ARBA00023310"/>
    </source>
</evidence>
<dbReference type="EMBL" id="MW995476">
    <property type="protein sequence ID" value="QWC53753.1"/>
    <property type="molecule type" value="Genomic_DNA"/>
</dbReference>
<name>A0A8E8GQY0_9AGAM</name>
<evidence type="ECO:0000256" key="10">
    <source>
        <dbReference type="ARBA" id="ARBA00023136"/>
    </source>
</evidence>
<dbReference type="HAMAP" id="MF_01393">
    <property type="entry name" value="ATP_synth_a_bact"/>
    <property type="match status" value="1"/>
</dbReference>
<keyword evidence="4" id="KW-0813">Transport</keyword>
<keyword evidence="5" id="KW-0138">CF(0)</keyword>
<evidence type="ECO:0000256" key="8">
    <source>
        <dbReference type="ARBA" id="ARBA00022989"/>
    </source>
</evidence>
<evidence type="ECO:0000256" key="6">
    <source>
        <dbReference type="ARBA" id="ARBA00022692"/>
    </source>
</evidence>
<feature type="transmembrane region" description="Helical" evidence="13">
    <location>
        <begin position="149"/>
        <end position="175"/>
    </location>
</feature>
<dbReference type="InterPro" id="IPR023011">
    <property type="entry name" value="ATP_synth_F0_asu_AS"/>
</dbReference>
<dbReference type="GO" id="GO:0045259">
    <property type="term" value="C:proton-transporting ATP synthase complex"/>
    <property type="evidence" value="ECO:0007669"/>
    <property type="project" value="UniProtKB-KW"/>
</dbReference>
<evidence type="ECO:0000313" key="14">
    <source>
        <dbReference type="EMBL" id="QWC53753.1"/>
    </source>
</evidence>
<feature type="transmembrane region" description="Helical" evidence="13">
    <location>
        <begin position="38"/>
        <end position="56"/>
    </location>
</feature>
<evidence type="ECO:0000256" key="2">
    <source>
        <dbReference type="ARBA" id="ARBA00006810"/>
    </source>
</evidence>
<gene>
    <name evidence="14" type="primary">atp6</name>
</gene>
<reference evidence="14" key="1">
    <citation type="submission" date="2021-04" db="EMBL/GenBank/DDBJ databases">
        <title>Mitogenome analysis reveals the evolution and host adaptation in Rhizoctonia solani.</title>
        <authorList>
            <person name="Zheng A."/>
            <person name="Lin R."/>
            <person name="Xia Y."/>
            <person name="Zhang D."/>
            <person name="Xiang X."/>
            <person name="Niu X."/>
            <person name="Liu Y."/>
            <person name="Jiang L."/>
            <person name="Wang X."/>
        </authorList>
    </citation>
    <scope>NUCLEOTIDE SEQUENCE</scope>
    <source>
        <strain evidence="14">AG1-IC</strain>
    </source>
</reference>
<comment type="similarity">
    <text evidence="2">Belongs to the ATPase A chain family.</text>
</comment>
<dbReference type="NCBIfam" id="NF004482">
    <property type="entry name" value="PRK05815.2-4"/>
    <property type="match status" value="1"/>
</dbReference>
<accession>A0A8E8GQY0</accession>
<evidence type="ECO:0000256" key="4">
    <source>
        <dbReference type="ARBA" id="ARBA00022448"/>
    </source>
</evidence>
<dbReference type="PROSITE" id="PS00449">
    <property type="entry name" value="ATPASE_A"/>
    <property type="match status" value="1"/>
</dbReference>
<proteinExistence type="inferred from homology"/>
<geneLocation type="mitochondrion" evidence="14"/>
<sequence length="257" mass="28353">MLNTTHFISSPLEQFEVTNLIGINAPILGFFNLTLTNLALYSIVLLFLTLGLHFVSSNNRKLVPSKWSIALESSFASINTMVRDQIGTANEVYLPFIYSLFFFIIIANLTGNVPYNYTITTSIVVSLGLSFTIFIGVTILALSIHKVRFFSFFIPSGTPLALVPLLVLIELISYLARAVSLGVRLFANIMAGHTLMKILSTFLFQMFSSSILVAILTVVPFALFTAIIGLEIGVSFIQAYVFSILVCSYLKDAIDLH</sequence>
<evidence type="ECO:0000256" key="5">
    <source>
        <dbReference type="ARBA" id="ARBA00022547"/>
    </source>
</evidence>
<feature type="transmembrane region" description="Helical" evidence="13">
    <location>
        <begin position="236"/>
        <end position="254"/>
    </location>
</feature>
<protein>
    <recommendedName>
        <fullName evidence="3">ATP synthase subunit a</fullName>
    </recommendedName>
    <alternativeName>
        <fullName evidence="12">F-ATPase protein 6</fullName>
    </alternativeName>
</protein>
<evidence type="ECO:0000256" key="12">
    <source>
        <dbReference type="ARBA" id="ARBA00032954"/>
    </source>
</evidence>
<keyword evidence="7" id="KW-0375">Hydrogen ion transport</keyword>
<dbReference type="GO" id="GO:0046933">
    <property type="term" value="F:proton-transporting ATP synthase activity, rotational mechanism"/>
    <property type="evidence" value="ECO:0007669"/>
    <property type="project" value="TreeGrafter"/>
</dbReference>
<evidence type="ECO:0000256" key="7">
    <source>
        <dbReference type="ARBA" id="ARBA00022781"/>
    </source>
</evidence>
<dbReference type="CDD" id="cd00310">
    <property type="entry name" value="ATP-synt_Fo_a_6"/>
    <property type="match status" value="1"/>
</dbReference>
<keyword evidence="6 13" id="KW-0812">Transmembrane</keyword>
<feature type="transmembrane region" description="Helical" evidence="13">
    <location>
        <begin position="117"/>
        <end position="142"/>
    </location>
</feature>
<dbReference type="PANTHER" id="PTHR11410:SF0">
    <property type="entry name" value="ATP SYNTHASE SUBUNIT A"/>
    <property type="match status" value="1"/>
</dbReference>